<dbReference type="GO" id="GO:0055085">
    <property type="term" value="P:transmembrane transport"/>
    <property type="evidence" value="ECO:0007669"/>
    <property type="project" value="InterPro"/>
</dbReference>
<evidence type="ECO:0000313" key="11">
    <source>
        <dbReference type="EMBL" id="SMB95883.1"/>
    </source>
</evidence>
<dbReference type="InterPro" id="IPR051045">
    <property type="entry name" value="TonB-dependent_transducer"/>
</dbReference>
<gene>
    <name evidence="11" type="ORF">SAMN00120144_0494</name>
</gene>
<feature type="domain" description="TonB C-terminal" evidence="10">
    <location>
        <begin position="211"/>
        <end position="301"/>
    </location>
</feature>
<name>A0A1W1VRK1_9BACT</name>
<dbReference type="GO" id="GO:0031992">
    <property type="term" value="F:energy transducer activity"/>
    <property type="evidence" value="ECO:0007669"/>
    <property type="project" value="TreeGrafter"/>
</dbReference>
<evidence type="ECO:0000256" key="7">
    <source>
        <dbReference type="ARBA" id="ARBA00022927"/>
    </source>
</evidence>
<keyword evidence="9" id="KW-0472">Membrane</keyword>
<evidence type="ECO:0000259" key="10">
    <source>
        <dbReference type="PROSITE" id="PS52015"/>
    </source>
</evidence>
<dbReference type="AlphaFoldDB" id="A0A1W1VRK1"/>
<evidence type="ECO:0000256" key="9">
    <source>
        <dbReference type="ARBA" id="ARBA00023136"/>
    </source>
</evidence>
<evidence type="ECO:0000256" key="1">
    <source>
        <dbReference type="ARBA" id="ARBA00004383"/>
    </source>
</evidence>
<dbReference type="GO" id="GO:0098797">
    <property type="term" value="C:plasma membrane protein complex"/>
    <property type="evidence" value="ECO:0007669"/>
    <property type="project" value="TreeGrafter"/>
</dbReference>
<dbReference type="STRING" id="645990.SAMN00120144_0494"/>
<sequence length="301" mass="32165">MVGISGRLQDVQVAKSAHPLLDAEAVRAVGTLPAHTPGKQSGRAVPVAYTLPITFELPANVEQILAARAAAQSGKLATSSAQFPGGPEALLAYLAAVPYPEVARASQAEGRIFVRCKISAEGKAEYIAAIRPAESPNRRKAPLDNSAIAQPLLIKAAEQAVATMLLWKPAVRNGIPAASTQMLPVYFYLTPTPSAPVYVYADQMPVFEGAADDEQLVANIQRSIRYPADALRNRKGGIALAYFEVDEQGTMSPVKIIQPVYSAIDEEVARAVSRQKAVKPAMHQGKPVKVFYVVPITFAIL</sequence>
<dbReference type="PANTHER" id="PTHR33446">
    <property type="entry name" value="PROTEIN TONB-RELATED"/>
    <property type="match status" value="1"/>
</dbReference>
<dbReference type="Gene3D" id="3.30.1150.10">
    <property type="match status" value="3"/>
</dbReference>
<proteinExistence type="inferred from homology"/>
<accession>A0A1W1VRK1</accession>
<evidence type="ECO:0000256" key="6">
    <source>
        <dbReference type="ARBA" id="ARBA00022692"/>
    </source>
</evidence>
<keyword evidence="6" id="KW-0812">Transmembrane</keyword>
<comment type="similarity">
    <text evidence="2">Belongs to the TonB family.</text>
</comment>
<dbReference type="GO" id="GO:0015031">
    <property type="term" value="P:protein transport"/>
    <property type="evidence" value="ECO:0007669"/>
    <property type="project" value="UniProtKB-KW"/>
</dbReference>
<dbReference type="InterPro" id="IPR037682">
    <property type="entry name" value="TonB_C"/>
</dbReference>
<dbReference type="InterPro" id="IPR006260">
    <property type="entry name" value="TonB/TolA_C"/>
</dbReference>
<keyword evidence="8" id="KW-1133">Transmembrane helix</keyword>
<dbReference type="NCBIfam" id="TIGR01352">
    <property type="entry name" value="tonB_Cterm"/>
    <property type="match status" value="1"/>
</dbReference>
<organism evidence="11 12">
    <name type="scientific">Hymenobacter roseosalivarius DSM 11622</name>
    <dbReference type="NCBI Taxonomy" id="645990"/>
    <lineage>
        <taxon>Bacteria</taxon>
        <taxon>Pseudomonadati</taxon>
        <taxon>Bacteroidota</taxon>
        <taxon>Cytophagia</taxon>
        <taxon>Cytophagales</taxon>
        <taxon>Hymenobacteraceae</taxon>
        <taxon>Hymenobacter</taxon>
    </lineage>
</organism>
<dbReference type="Proteomes" id="UP000192266">
    <property type="component" value="Unassembled WGS sequence"/>
</dbReference>
<keyword evidence="4" id="KW-1003">Cell membrane</keyword>
<evidence type="ECO:0000313" key="12">
    <source>
        <dbReference type="Proteomes" id="UP000192266"/>
    </source>
</evidence>
<keyword evidence="7" id="KW-0653">Protein transport</keyword>
<dbReference type="PROSITE" id="PS52015">
    <property type="entry name" value="TONB_CTD"/>
    <property type="match status" value="1"/>
</dbReference>
<dbReference type="RefSeq" id="WP_084445745.1">
    <property type="nucleotide sequence ID" value="NZ_FWWW01000070.1"/>
</dbReference>
<evidence type="ECO:0000256" key="5">
    <source>
        <dbReference type="ARBA" id="ARBA00022519"/>
    </source>
</evidence>
<evidence type="ECO:0000256" key="8">
    <source>
        <dbReference type="ARBA" id="ARBA00022989"/>
    </source>
</evidence>
<dbReference type="PANTHER" id="PTHR33446:SF2">
    <property type="entry name" value="PROTEIN TONB"/>
    <property type="match status" value="1"/>
</dbReference>
<keyword evidence="3" id="KW-0813">Transport</keyword>
<dbReference type="SUPFAM" id="SSF74653">
    <property type="entry name" value="TolA/TonB C-terminal domain"/>
    <property type="match status" value="3"/>
</dbReference>
<comment type="subcellular location">
    <subcellularLocation>
        <location evidence="1">Cell inner membrane</location>
        <topology evidence="1">Single-pass membrane protein</topology>
        <orientation evidence="1">Periplasmic side</orientation>
    </subcellularLocation>
</comment>
<protein>
    <submittedName>
        <fullName evidence="11">TonB family protein</fullName>
    </submittedName>
</protein>
<evidence type="ECO:0000256" key="3">
    <source>
        <dbReference type="ARBA" id="ARBA00022448"/>
    </source>
</evidence>
<keyword evidence="5" id="KW-0997">Cell inner membrane</keyword>
<keyword evidence="12" id="KW-1185">Reference proteome</keyword>
<evidence type="ECO:0000256" key="4">
    <source>
        <dbReference type="ARBA" id="ARBA00022475"/>
    </source>
</evidence>
<dbReference type="OrthoDB" id="1039448at2"/>
<reference evidence="11 12" key="1">
    <citation type="submission" date="2017-04" db="EMBL/GenBank/DDBJ databases">
        <authorList>
            <person name="Afonso C.L."/>
            <person name="Miller P.J."/>
            <person name="Scott M.A."/>
            <person name="Spackman E."/>
            <person name="Goraichik I."/>
            <person name="Dimitrov K.M."/>
            <person name="Suarez D.L."/>
            <person name="Swayne D.E."/>
        </authorList>
    </citation>
    <scope>NUCLEOTIDE SEQUENCE [LARGE SCALE GENOMIC DNA]</scope>
    <source>
        <strain evidence="11 12">DSM 11622</strain>
    </source>
</reference>
<dbReference type="Pfam" id="PF03544">
    <property type="entry name" value="TonB_C"/>
    <property type="match status" value="2"/>
</dbReference>
<evidence type="ECO:0000256" key="2">
    <source>
        <dbReference type="ARBA" id="ARBA00006555"/>
    </source>
</evidence>
<dbReference type="EMBL" id="FWWW01000070">
    <property type="protein sequence ID" value="SMB95883.1"/>
    <property type="molecule type" value="Genomic_DNA"/>
</dbReference>